<dbReference type="InterPro" id="IPR038694">
    <property type="entry name" value="DUF427_sf"/>
</dbReference>
<organism evidence="2 3">
    <name type="scientific">Cladonia borealis</name>
    <dbReference type="NCBI Taxonomy" id="184061"/>
    <lineage>
        <taxon>Eukaryota</taxon>
        <taxon>Fungi</taxon>
        <taxon>Dikarya</taxon>
        <taxon>Ascomycota</taxon>
        <taxon>Pezizomycotina</taxon>
        <taxon>Lecanoromycetes</taxon>
        <taxon>OSLEUM clade</taxon>
        <taxon>Lecanoromycetidae</taxon>
        <taxon>Lecanorales</taxon>
        <taxon>Lecanorineae</taxon>
        <taxon>Cladoniaceae</taxon>
        <taxon>Cladonia</taxon>
    </lineage>
</organism>
<feature type="domain" description="DUF427" evidence="1">
    <location>
        <begin position="143"/>
        <end position="235"/>
    </location>
</feature>
<accession>A0AA39V2F2</accession>
<name>A0AA39V2F2_9LECA</name>
<evidence type="ECO:0000313" key="3">
    <source>
        <dbReference type="Proteomes" id="UP001166286"/>
    </source>
</evidence>
<dbReference type="InterPro" id="IPR007361">
    <property type="entry name" value="DUF427"/>
</dbReference>
<dbReference type="Gene3D" id="2.170.150.40">
    <property type="entry name" value="Domain of unknown function (DUF427)"/>
    <property type="match status" value="2"/>
</dbReference>
<dbReference type="AlphaFoldDB" id="A0AA39V2F2"/>
<proteinExistence type="predicted"/>
<evidence type="ECO:0000259" key="1">
    <source>
        <dbReference type="Pfam" id="PF04248"/>
    </source>
</evidence>
<dbReference type="PANTHER" id="PTHR34310">
    <property type="entry name" value="DUF427 DOMAIN PROTEIN (AFU_ORTHOLOGUE AFUA_3G02220)"/>
    <property type="match status" value="1"/>
</dbReference>
<reference evidence="2" key="1">
    <citation type="submission" date="2023-03" db="EMBL/GenBank/DDBJ databases">
        <title>Complete genome of Cladonia borealis.</title>
        <authorList>
            <person name="Park H."/>
        </authorList>
    </citation>
    <scope>NUCLEOTIDE SEQUENCE</scope>
    <source>
        <strain evidence="2">ANT050790</strain>
    </source>
</reference>
<evidence type="ECO:0000313" key="2">
    <source>
        <dbReference type="EMBL" id="KAK0513237.1"/>
    </source>
</evidence>
<sequence>MNSSSLTKLAHTLLEKGPHKLEKTSRRVRGLYDGFYVFDTTDARFVWEHPYYPQFYIPKSAVKDAVLTKDESVDDEESAFLVTLKGKHKSTDRVIIFEKGPLAGLVRFEFAALDDWFEEDTPIYVHPKDPYKRIDILPSSRTVTAKVDGVTIAESCNNMFLFETSLRTRFYMPKTAVRWEFLTESKTTTACPYKGEANYYNVTVNGKEYKDLIWWYKTPTLESAPIVGHLCFYNEKCDIYIDGVQEEK</sequence>
<protein>
    <recommendedName>
        <fullName evidence="1">DUF427 domain-containing protein</fullName>
    </recommendedName>
</protein>
<feature type="domain" description="DUF427" evidence="1">
    <location>
        <begin position="31"/>
        <end position="72"/>
    </location>
</feature>
<keyword evidence="3" id="KW-1185">Reference proteome</keyword>
<dbReference type="Pfam" id="PF04248">
    <property type="entry name" value="NTP_transf_9"/>
    <property type="match status" value="2"/>
</dbReference>
<comment type="caution">
    <text evidence="2">The sequence shown here is derived from an EMBL/GenBank/DDBJ whole genome shotgun (WGS) entry which is preliminary data.</text>
</comment>
<gene>
    <name evidence="2" type="ORF">JMJ35_004223</name>
</gene>
<dbReference type="Proteomes" id="UP001166286">
    <property type="component" value="Unassembled WGS sequence"/>
</dbReference>
<dbReference type="PANTHER" id="PTHR34310:SF9">
    <property type="entry name" value="BLR5716 PROTEIN"/>
    <property type="match status" value="1"/>
</dbReference>
<dbReference type="EMBL" id="JAFEKC020000008">
    <property type="protein sequence ID" value="KAK0513237.1"/>
    <property type="molecule type" value="Genomic_DNA"/>
</dbReference>